<dbReference type="SUPFAM" id="SSF63829">
    <property type="entry name" value="Calcium-dependent phosphotriesterase"/>
    <property type="match status" value="2"/>
</dbReference>
<dbReference type="Pfam" id="PF17963">
    <property type="entry name" value="Big_9"/>
    <property type="match status" value="1"/>
</dbReference>
<name>A0ABW9M824_9MYCO</name>
<feature type="region of interest" description="Disordered" evidence="1">
    <location>
        <begin position="1"/>
        <end position="40"/>
    </location>
</feature>
<protein>
    <submittedName>
        <fullName evidence="2">Ig-like domain-containing protein</fullName>
    </submittedName>
</protein>
<evidence type="ECO:0000256" key="1">
    <source>
        <dbReference type="SAM" id="MobiDB-lite"/>
    </source>
</evidence>
<feature type="compositionally biased region" description="Basic residues" evidence="1">
    <location>
        <begin position="1"/>
        <end position="11"/>
    </location>
</feature>
<dbReference type="InterPro" id="IPR010221">
    <property type="entry name" value="VCBS_dom"/>
</dbReference>
<dbReference type="EMBL" id="JBKBDE010000016">
    <property type="protein sequence ID" value="MFN6554951.1"/>
    <property type="molecule type" value="Genomic_DNA"/>
</dbReference>
<organism evidence="2 3">
    <name type="scientific">Mycolicibacterium septicum</name>
    <dbReference type="NCBI Taxonomy" id="98668"/>
    <lineage>
        <taxon>Bacteria</taxon>
        <taxon>Bacillati</taxon>
        <taxon>Actinomycetota</taxon>
        <taxon>Actinomycetes</taxon>
        <taxon>Mycobacteriales</taxon>
        <taxon>Mycobacteriaceae</taxon>
        <taxon>Mycolicibacterium</taxon>
    </lineage>
</organism>
<dbReference type="Proteomes" id="UP001635817">
    <property type="component" value="Unassembled WGS sequence"/>
</dbReference>
<gene>
    <name evidence="2" type="ORF">ACK4CP_31480</name>
</gene>
<evidence type="ECO:0000313" key="2">
    <source>
        <dbReference type="EMBL" id="MFN6554951.1"/>
    </source>
</evidence>
<comment type="caution">
    <text evidence="2">The sequence shown here is derived from an EMBL/GenBank/DDBJ whole genome shotgun (WGS) entry which is preliminary data.</text>
</comment>
<accession>A0ABW9M824</accession>
<sequence>MKSTPKPKSRRTSSAIRVSPTDGDVVSVTHKSKGPRPAMAGRVARLRPAGIKQSKVDPGEVVVNSGAAEGESVRLLASTTPASPVAVPQLAELAWAAVRRFEDTRLLAVPTASTVRTAASSQTVAAEPVAATATQGTPPSVLQMLQHAFSNKAPTASPAQTPGQSPMGVVTGNLWAGDSDGDQVTYTVTAQPAHGSVTVNPDGSYVYTPDTDFANSGGMDHFTVAVDSGAAYRNAGVAGAIFGLFHTLAQAVGLSGSDTTTVTVPVSVTATNRPPGGVPTPGSPKSAAVVGHDGTVYQTSVGRTSSGEYVTYVTVVKPDGTTTHYSQPGTSYDGVVVGPNGDIYQTSFTDNYGSDFTYYTTTMRVIHADGTTTDYTQSGVGEHGPVVGTDGTIYQTIANGSSPADRTTTVLVVRPDGTSTTHTQAGGISGRVVIGSDGTAYQTSYRELADHSFTTVVVALRPDGTTTEYTLNGAPLDGVILGPNNTVYLNTTVRNSSTMTSDAVLVELHSDGTTTARPGPADQIGGAIVAADGTIYRTGSSATGTVVSVLHPDGTTTTTTLPGQPLAQVVVAPNGDAYQATTSAVTVLHADGTTTSYAQPGRPFSSLEVGSDGNVYATSYNSTDRTTTLRAFHPDGTTTDYTQPGQRVGGSGLFAVASDGTVYLTTGSGGYQTETTLVRTYRPDGTFTDHSQSGQSGRGVVIGSDGTAYQVSIKTESTVVSVLQPDGSSATYELPGTPSGKVLIAGDGTPYLTTTSGLWNLRALTSETAI</sequence>
<dbReference type="NCBIfam" id="TIGR01965">
    <property type="entry name" value="VCBS_repeat"/>
    <property type="match status" value="1"/>
</dbReference>
<keyword evidence="3" id="KW-1185">Reference proteome</keyword>
<evidence type="ECO:0000313" key="3">
    <source>
        <dbReference type="Proteomes" id="UP001635817"/>
    </source>
</evidence>
<dbReference type="RefSeq" id="WP_409552964.1">
    <property type="nucleotide sequence ID" value="NZ_JBKBDE010000016.1"/>
</dbReference>
<reference evidence="2 3" key="1">
    <citation type="submission" date="2024-12" db="EMBL/GenBank/DDBJ databases">
        <title>The coexistence of Mycolicibacterium septicum and Mycolicibacterium nivoides in clinical samples.</title>
        <authorList>
            <person name="Wang C."/>
            <person name="Feng Y."/>
            <person name="Zong Z."/>
        </authorList>
    </citation>
    <scope>NUCLEOTIDE SEQUENCE [LARGE SCALE GENOMIC DNA]</scope>
    <source>
        <strain evidence="2 3">120310</strain>
    </source>
</reference>
<proteinExistence type="predicted"/>